<keyword evidence="4" id="KW-1185">Reference proteome</keyword>
<dbReference type="Gene3D" id="3.50.50.60">
    <property type="entry name" value="FAD/NAD(P)-binding domain"/>
    <property type="match status" value="1"/>
</dbReference>
<dbReference type="InterPro" id="IPR036188">
    <property type="entry name" value="FAD/NAD-bd_sf"/>
</dbReference>
<dbReference type="Gene3D" id="3.30.9.10">
    <property type="entry name" value="D-Amino Acid Oxidase, subunit A, domain 2"/>
    <property type="match status" value="1"/>
</dbReference>
<evidence type="ECO:0000256" key="1">
    <source>
        <dbReference type="ARBA" id="ARBA00023002"/>
    </source>
</evidence>
<dbReference type="PANTHER" id="PTHR13847">
    <property type="entry name" value="SARCOSINE DEHYDROGENASE-RELATED"/>
    <property type="match status" value="1"/>
</dbReference>
<proteinExistence type="predicted"/>
<evidence type="ECO:0000313" key="3">
    <source>
        <dbReference type="EMBL" id="GAA4329647.1"/>
    </source>
</evidence>
<organism evidence="3 4">
    <name type="scientific">Pigmentiphaga soli</name>
    <dbReference type="NCBI Taxonomy" id="1007095"/>
    <lineage>
        <taxon>Bacteria</taxon>
        <taxon>Pseudomonadati</taxon>
        <taxon>Pseudomonadota</taxon>
        <taxon>Betaproteobacteria</taxon>
        <taxon>Burkholderiales</taxon>
        <taxon>Alcaligenaceae</taxon>
        <taxon>Pigmentiphaga</taxon>
    </lineage>
</organism>
<name>A0ABP8GTZ0_9BURK</name>
<keyword evidence="1" id="KW-0560">Oxidoreductase</keyword>
<dbReference type="SUPFAM" id="SSF51905">
    <property type="entry name" value="FAD/NAD(P)-binding domain"/>
    <property type="match status" value="1"/>
</dbReference>
<evidence type="ECO:0000259" key="2">
    <source>
        <dbReference type="Pfam" id="PF01266"/>
    </source>
</evidence>
<dbReference type="Pfam" id="PF01266">
    <property type="entry name" value="DAO"/>
    <property type="match status" value="1"/>
</dbReference>
<feature type="domain" description="FAD dependent oxidoreductase" evidence="2">
    <location>
        <begin position="3"/>
        <end position="338"/>
    </location>
</feature>
<evidence type="ECO:0000313" key="4">
    <source>
        <dbReference type="Proteomes" id="UP001501671"/>
    </source>
</evidence>
<sequence>MLGGGIVGCSIAFGLARAGLAVTVLDEGDVAFRTSRGSFGLIWTQSKGVGCPDYHFLSRRSADAWQELADELSMRSGVDTGFRRPGGVSLYTDEPELERRIALCGQLAAEAGDLGFDYQVLRRPELDALVPGLGPRVIAGVYTRYDGDANPLALMRALNGSMQAMGVRYVPQAKAVFKSAAPNAFAVSAGGDEYRAPKVVLAAGVANKALATQVGMNVPVRPQRGQIIITERARQFLSLPTWIIRQMSEGGFLIGDSKEEVGFDERTSAAVLQDIARRAVLSFPFLASLRIVRTWGALRVMSPDGLPIYDQSERCPGAFVVTCHSGVTLTATHAYHVAPAIARGALVGLDSFSTRRFDVQTVA</sequence>
<dbReference type="PANTHER" id="PTHR13847:SF287">
    <property type="entry name" value="FAD-DEPENDENT OXIDOREDUCTASE DOMAIN-CONTAINING PROTEIN 1"/>
    <property type="match status" value="1"/>
</dbReference>
<comment type="caution">
    <text evidence="3">The sequence shown here is derived from an EMBL/GenBank/DDBJ whole genome shotgun (WGS) entry which is preliminary data.</text>
</comment>
<dbReference type="EMBL" id="BAABFO010000006">
    <property type="protein sequence ID" value="GAA4329647.1"/>
    <property type="molecule type" value="Genomic_DNA"/>
</dbReference>
<dbReference type="InterPro" id="IPR006076">
    <property type="entry name" value="FAD-dep_OxRdtase"/>
</dbReference>
<reference evidence="4" key="1">
    <citation type="journal article" date="2019" name="Int. J. Syst. Evol. Microbiol.">
        <title>The Global Catalogue of Microorganisms (GCM) 10K type strain sequencing project: providing services to taxonomists for standard genome sequencing and annotation.</title>
        <authorList>
            <consortium name="The Broad Institute Genomics Platform"/>
            <consortium name="The Broad Institute Genome Sequencing Center for Infectious Disease"/>
            <person name="Wu L."/>
            <person name="Ma J."/>
        </authorList>
    </citation>
    <scope>NUCLEOTIDE SEQUENCE [LARGE SCALE GENOMIC DNA]</scope>
    <source>
        <strain evidence="4">JCM 17666</strain>
    </source>
</reference>
<protein>
    <submittedName>
        <fullName evidence="3">FAD-dependent oxidoreductase</fullName>
    </submittedName>
</protein>
<dbReference type="Proteomes" id="UP001501671">
    <property type="component" value="Unassembled WGS sequence"/>
</dbReference>
<accession>A0ABP8GTZ0</accession>
<dbReference type="SUPFAM" id="SSF54373">
    <property type="entry name" value="FAD-linked reductases, C-terminal domain"/>
    <property type="match status" value="1"/>
</dbReference>
<gene>
    <name evidence="3" type="ORF">GCM10023144_16690</name>
</gene>